<evidence type="ECO:0000313" key="2">
    <source>
        <dbReference type="Proteomes" id="UP001497444"/>
    </source>
</evidence>
<dbReference type="Proteomes" id="UP001497444">
    <property type="component" value="Unassembled WGS sequence"/>
</dbReference>
<protein>
    <submittedName>
        <fullName evidence="1">Uncharacterized protein</fullName>
    </submittedName>
</protein>
<accession>A0ABP0VC87</accession>
<reference evidence="1" key="1">
    <citation type="submission" date="2024-02" db="EMBL/GenBank/DDBJ databases">
        <authorList>
            <consortium name="ELIXIR-Norway"/>
            <consortium name="Elixir Norway"/>
        </authorList>
    </citation>
    <scope>NUCLEOTIDE SEQUENCE</scope>
</reference>
<organism evidence="1 2">
    <name type="scientific">Sphagnum jensenii</name>
    <dbReference type="NCBI Taxonomy" id="128206"/>
    <lineage>
        <taxon>Eukaryota</taxon>
        <taxon>Viridiplantae</taxon>
        <taxon>Streptophyta</taxon>
        <taxon>Embryophyta</taxon>
        <taxon>Bryophyta</taxon>
        <taxon>Sphagnophytina</taxon>
        <taxon>Sphagnopsida</taxon>
        <taxon>Sphagnales</taxon>
        <taxon>Sphagnaceae</taxon>
        <taxon>Sphagnum</taxon>
    </lineage>
</organism>
<dbReference type="EMBL" id="CAXAQS010000543">
    <property type="protein sequence ID" value="CAK9252052.1"/>
    <property type="molecule type" value="Genomic_DNA"/>
</dbReference>
<comment type="caution">
    <text evidence="1">The sequence shown here is derived from an EMBL/GenBank/DDBJ whole genome shotgun (WGS) entry which is preliminary data.</text>
</comment>
<evidence type="ECO:0000313" key="1">
    <source>
        <dbReference type="EMBL" id="CAK9252052.1"/>
    </source>
</evidence>
<proteinExistence type="predicted"/>
<keyword evidence="2" id="KW-1185">Reference proteome</keyword>
<name>A0ABP0VC87_9BRYO</name>
<sequence>MLTLHSDLENAIQHTLSRIESIQPGTELFDNAMNEAATAQLHNATQRIHTGGIVGDGSDIGQYSAAPIYVNPEKSPVAFSPLGKTGNAAFAKSGRPHLTRYFDGGYRAWREQIGLPADRVVLSLRGDLRDGLSVIQTGRGYGLGWADESLCRIARSLEDKYGKRIWSPTEQERAEIVRVMKEKLLCGEKASAAIGCDTISNLTSNDTLTVYLSPYGSGYLSGNNSSGDLQKGEQFNGPIGSQLTGAFLGFGWVTVSTTDSATPITINAYNESAGAPDTVITSTTVTLAQIAAAVTAQTELYVSFPAAPTLTANGFFISVVLPTTAVIPWSC</sequence>
<gene>
    <name evidence="1" type="ORF">CSSPJE1EN1_LOCUS27430</name>
</gene>